<dbReference type="Proteomes" id="UP000754710">
    <property type="component" value="Unassembled WGS sequence"/>
</dbReference>
<proteinExistence type="predicted"/>
<accession>A0ABS7RK65</accession>
<sequence length="146" mass="16295">MGLDVNAERVIAMPPVQVAGYAMDWRHDHEWTQGIKEASLTREAPGGGFGLGAQVTRTAYFLGKRIDYVLEVTGYDPPALLDMRSVSGPMPMHVTYRFEPHERGTRAEIRVRGDASTYYKVAGPVMGAMVRRNIGKDLRDLETRLT</sequence>
<evidence type="ECO:0000313" key="2">
    <source>
        <dbReference type="Proteomes" id="UP000754710"/>
    </source>
</evidence>
<gene>
    <name evidence="1" type="ORF">K1X13_08595</name>
</gene>
<name>A0ABS7RK65_9ACTN</name>
<dbReference type="InterPro" id="IPR023393">
    <property type="entry name" value="START-like_dom_sf"/>
</dbReference>
<reference evidence="1 2" key="1">
    <citation type="submission" date="2021-08" db="EMBL/GenBank/DDBJ databases">
        <title>Nocardioides bacterium WL0053 sp. nov., isolated from the sediment.</title>
        <authorList>
            <person name="Wang L."/>
            <person name="Zhang D."/>
            <person name="Zhang A."/>
        </authorList>
    </citation>
    <scope>NUCLEOTIDE SEQUENCE [LARGE SCALE GENOMIC DNA]</scope>
    <source>
        <strain evidence="1 2">WL0053</strain>
    </source>
</reference>
<evidence type="ECO:0000313" key="1">
    <source>
        <dbReference type="EMBL" id="MBY9074874.1"/>
    </source>
</evidence>
<dbReference type="EMBL" id="JAIEZQ010000002">
    <property type="protein sequence ID" value="MBY9074874.1"/>
    <property type="molecule type" value="Genomic_DNA"/>
</dbReference>
<dbReference type="Gene3D" id="3.30.530.20">
    <property type="match status" value="1"/>
</dbReference>
<dbReference type="Pfam" id="PF10604">
    <property type="entry name" value="Polyketide_cyc2"/>
    <property type="match status" value="1"/>
</dbReference>
<dbReference type="SUPFAM" id="SSF55961">
    <property type="entry name" value="Bet v1-like"/>
    <property type="match status" value="1"/>
</dbReference>
<organism evidence="1 2">
    <name type="scientific">Nocardioides jiangsuensis</name>
    <dbReference type="NCBI Taxonomy" id="2866161"/>
    <lineage>
        <taxon>Bacteria</taxon>
        <taxon>Bacillati</taxon>
        <taxon>Actinomycetota</taxon>
        <taxon>Actinomycetes</taxon>
        <taxon>Propionibacteriales</taxon>
        <taxon>Nocardioidaceae</taxon>
        <taxon>Nocardioides</taxon>
    </lineage>
</organism>
<protein>
    <submittedName>
        <fullName evidence="1">SRPBCC family protein</fullName>
    </submittedName>
</protein>
<comment type="caution">
    <text evidence="1">The sequence shown here is derived from an EMBL/GenBank/DDBJ whole genome shotgun (WGS) entry which is preliminary data.</text>
</comment>
<dbReference type="RefSeq" id="WP_221024689.1">
    <property type="nucleotide sequence ID" value="NZ_JAIEZQ010000002.1"/>
</dbReference>
<dbReference type="InterPro" id="IPR019587">
    <property type="entry name" value="Polyketide_cyclase/dehydratase"/>
</dbReference>
<keyword evidence="2" id="KW-1185">Reference proteome</keyword>